<gene>
    <name evidence="1" type="ORF">AVEN_126742_1</name>
</gene>
<evidence type="ECO:0000313" key="1">
    <source>
        <dbReference type="EMBL" id="GBN92395.1"/>
    </source>
</evidence>
<accession>A0A4Y2SZT7</accession>
<sequence length="123" mass="12744">MMRLYSSVSPSTGFLASTVADASYNSFLASVVAGFLADASSDAFCNGFLASDAAGFLADASSDTSFYGFLASVFAGFLADASSDTSCGFLASAVALCAHDIHITQLTEKMPFKSIIILKHPMI</sequence>
<comment type="caution">
    <text evidence="1">The sequence shown here is derived from an EMBL/GenBank/DDBJ whole genome shotgun (WGS) entry which is preliminary data.</text>
</comment>
<dbReference type="EMBL" id="BGPR01024356">
    <property type="protein sequence ID" value="GBN92395.1"/>
    <property type="molecule type" value="Genomic_DNA"/>
</dbReference>
<keyword evidence="2" id="KW-1185">Reference proteome</keyword>
<name>A0A4Y2SZT7_ARAVE</name>
<reference evidence="1 2" key="1">
    <citation type="journal article" date="2019" name="Sci. Rep.">
        <title>Orb-weaving spider Araneus ventricosus genome elucidates the spidroin gene catalogue.</title>
        <authorList>
            <person name="Kono N."/>
            <person name="Nakamura H."/>
            <person name="Ohtoshi R."/>
            <person name="Moran D.A.P."/>
            <person name="Shinohara A."/>
            <person name="Yoshida Y."/>
            <person name="Fujiwara M."/>
            <person name="Mori M."/>
            <person name="Tomita M."/>
            <person name="Arakawa K."/>
        </authorList>
    </citation>
    <scope>NUCLEOTIDE SEQUENCE [LARGE SCALE GENOMIC DNA]</scope>
</reference>
<proteinExistence type="predicted"/>
<dbReference type="Proteomes" id="UP000499080">
    <property type="component" value="Unassembled WGS sequence"/>
</dbReference>
<evidence type="ECO:0000313" key="2">
    <source>
        <dbReference type="Proteomes" id="UP000499080"/>
    </source>
</evidence>
<organism evidence="1 2">
    <name type="scientific">Araneus ventricosus</name>
    <name type="common">Orbweaver spider</name>
    <name type="synonym">Epeira ventricosa</name>
    <dbReference type="NCBI Taxonomy" id="182803"/>
    <lineage>
        <taxon>Eukaryota</taxon>
        <taxon>Metazoa</taxon>
        <taxon>Ecdysozoa</taxon>
        <taxon>Arthropoda</taxon>
        <taxon>Chelicerata</taxon>
        <taxon>Arachnida</taxon>
        <taxon>Araneae</taxon>
        <taxon>Araneomorphae</taxon>
        <taxon>Entelegynae</taxon>
        <taxon>Araneoidea</taxon>
        <taxon>Araneidae</taxon>
        <taxon>Araneus</taxon>
    </lineage>
</organism>
<dbReference type="AlphaFoldDB" id="A0A4Y2SZT7"/>
<protein>
    <submittedName>
        <fullName evidence="1">Uncharacterized protein</fullName>
    </submittedName>
</protein>